<dbReference type="InterPro" id="IPR036514">
    <property type="entry name" value="SGNH_hydro_sf"/>
</dbReference>
<dbReference type="Gene3D" id="3.40.50.1110">
    <property type="entry name" value="SGNH hydrolase"/>
    <property type="match status" value="1"/>
</dbReference>
<gene>
    <name evidence="3" type="ORF">JKX24_18330</name>
</gene>
<name>A0A7U0N456_SERPR</name>
<dbReference type="SUPFAM" id="SSF52266">
    <property type="entry name" value="SGNH hydrolase"/>
    <property type="match status" value="1"/>
</dbReference>
<evidence type="ECO:0000313" key="3">
    <source>
        <dbReference type="EMBL" id="QQX52135.1"/>
    </source>
</evidence>
<dbReference type="InterPro" id="IPR008969">
    <property type="entry name" value="CarboxyPept-like_regulatory"/>
</dbReference>
<reference evidence="3 4" key="1">
    <citation type="submission" date="2021-01" db="EMBL/GenBank/DDBJ databases">
        <title>Chromosome sequence of Serratia proteamaculans strain 94 rif-r, isolated from spoiled beef.</title>
        <authorList>
            <person name="Zaytseva Y.V."/>
            <person name="Iablokov S.N."/>
            <person name="Klyukina A."/>
        </authorList>
    </citation>
    <scope>NUCLEOTIDE SEQUENCE [LARGE SCALE GENOMIC DNA]</scope>
    <source>
        <strain evidence="3 4">94 rif-r</strain>
    </source>
</reference>
<feature type="domain" description="Lambda-like tail fibre protein N-terminal" evidence="1">
    <location>
        <begin position="1"/>
        <end position="127"/>
    </location>
</feature>
<organism evidence="3 4">
    <name type="scientific">Serratia proteamaculans</name>
    <dbReference type="NCBI Taxonomy" id="28151"/>
    <lineage>
        <taxon>Bacteria</taxon>
        <taxon>Pseudomonadati</taxon>
        <taxon>Pseudomonadota</taxon>
        <taxon>Gammaproteobacteria</taxon>
        <taxon>Enterobacterales</taxon>
        <taxon>Yersiniaceae</taxon>
        <taxon>Serratia</taxon>
    </lineage>
</organism>
<dbReference type="GO" id="GO:0016788">
    <property type="term" value="F:hydrolase activity, acting on ester bonds"/>
    <property type="evidence" value="ECO:0007669"/>
    <property type="project" value="UniProtKB-ARBA"/>
</dbReference>
<dbReference type="Pfam" id="PF08400">
    <property type="entry name" value="phage_tail_N"/>
    <property type="match status" value="1"/>
</dbReference>
<evidence type="ECO:0000259" key="1">
    <source>
        <dbReference type="Pfam" id="PF08400"/>
    </source>
</evidence>
<dbReference type="Gene3D" id="2.60.120.1360">
    <property type="match status" value="1"/>
</dbReference>
<sequence length="1126" mass="120100">MAVLISGKLIGPNGDPRPGVTIMLTAVKTSSAVVHLAPSSSTTGADGSYSLSVEVGTHNVMIEAYGRPFERVGQITVYSDSKPGTLNDFLTTPGADELTPAIVAMVDDMRTDAATSAQQAKESAQYVQNIADANTYYVTPEDPDGTIAGLAGTPNGKSFRVGLGVGKGFKTYINNNGVALEISESPGADSFKRMIPGARLDIVGSGKNKFDKNQVVRGYYLYEGSGQQTANERYCYSDFIPLSPGSAYSSTPPQLPTSPARVTTFYDENYVYLSDISSVDNFIAPAGAAFVRVSILLTDLNMYQLSHGVGYSDYEGYQDVIKPGVNVYPAIGFASGKNLFNPNTVSDGVHISSIGTIFADATTTLSVSDYIAIDPSKSYACNQQWQCVAYYDASGAFISRQRDTDFATKAIIVIVVPPTAAYLRVELPTAVVPATQIEQGVTVATEFEPFTLESPDVANGSAVQFGDVPVGIENSGLFVSGENLFNKNTVKYGYINEYGSVFPIQGPSSTDYNYSDYIPVTPGDTLRAGNTLRFVAFYGTSKSFISAITNVTTSFVVPAGAAFMRVTVSQGFVNNLQLVRGAYLPTRQDYTHVMAPTLPDGTPVRVPGDIILTDSLSLDFVQQGLLVPGLNLYNRHTIKAGYIDEFGVIHPGVTTYFYSDYIPVTPSTVYTLNLGARFLGLYAKNKAFIRSLADSFHNITSVTTDSDCYYIRVTIKTASSADLQLEKGSTATAFSSFAYSLISQLPDGTPVNGGASSDDGVVPDSYGLERLRETHMCLDKLSYGGSVQFSWAMIGDSYTRWQERYALKCAQKLWHLYNGAGVTATVPPIGFGYRSFGYDSSSDNTDIVGTPITQSGFTCAYNTGNGLDISSVTSSTAGSMLTWNDNFALGFAYILYAEGGSGVISYNAPGMTAAIEIDLSTYAVGMQMIPLSSMPSAGSGTVTITLVSGTAVLYGVNVMNASQSGVVVHKLGGSGSYSTQWVNANATRWQTAFTTLKANLVTIMLGTNDQGANLSPAAFKANILTMINRVRTASPTADILLICPAENNRPGGNTIAMSNYARQMYDLALEQDVAFLNLQQSFGEKPSDYAFGSARPWMVADGLHPDPATGGYAIAAAILRAILLPL</sequence>
<dbReference type="Proteomes" id="UP000596176">
    <property type="component" value="Chromosome"/>
</dbReference>
<dbReference type="AlphaFoldDB" id="A0A7U0N456"/>
<protein>
    <submittedName>
        <fullName evidence="3">Prophage tail fiber N-terminal domain-containing protein</fullName>
    </submittedName>
</protein>
<dbReference type="InterPro" id="IPR013609">
    <property type="entry name" value="Stf-like_N"/>
</dbReference>
<dbReference type="SUPFAM" id="SSF49464">
    <property type="entry name" value="Carboxypeptidase regulatory domain-like"/>
    <property type="match status" value="1"/>
</dbReference>
<accession>A0A7U0N456</accession>
<proteinExistence type="predicted"/>
<dbReference type="RefSeq" id="WP_207978822.1">
    <property type="nucleotide sequence ID" value="NZ_CP068391.1"/>
</dbReference>
<evidence type="ECO:0000313" key="4">
    <source>
        <dbReference type="Proteomes" id="UP000596176"/>
    </source>
</evidence>
<dbReference type="EMBL" id="CP068391">
    <property type="protein sequence ID" value="QQX52135.1"/>
    <property type="molecule type" value="Genomic_DNA"/>
</dbReference>
<dbReference type="Pfam" id="PF13472">
    <property type="entry name" value="Lipase_GDSL_2"/>
    <property type="match status" value="1"/>
</dbReference>
<feature type="domain" description="SGNH hydrolase-type esterase" evidence="2">
    <location>
        <begin position="966"/>
        <end position="1108"/>
    </location>
</feature>
<evidence type="ECO:0000259" key="2">
    <source>
        <dbReference type="Pfam" id="PF13472"/>
    </source>
</evidence>
<dbReference type="InterPro" id="IPR013830">
    <property type="entry name" value="SGNH_hydro"/>
</dbReference>